<name>A0A4C1V6H0_EUMVA</name>
<evidence type="ECO:0000313" key="1">
    <source>
        <dbReference type="EMBL" id="GBP34229.1"/>
    </source>
</evidence>
<comment type="caution">
    <text evidence="1">The sequence shown here is derived from an EMBL/GenBank/DDBJ whole genome shotgun (WGS) entry which is preliminary data.</text>
</comment>
<dbReference type="Proteomes" id="UP000299102">
    <property type="component" value="Unassembled WGS sequence"/>
</dbReference>
<evidence type="ECO:0000313" key="2">
    <source>
        <dbReference type="Proteomes" id="UP000299102"/>
    </source>
</evidence>
<dbReference type="EMBL" id="BGZK01000285">
    <property type="protein sequence ID" value="GBP34229.1"/>
    <property type="molecule type" value="Genomic_DNA"/>
</dbReference>
<dbReference type="AlphaFoldDB" id="A0A4C1V6H0"/>
<keyword evidence="2" id="KW-1185">Reference proteome</keyword>
<gene>
    <name evidence="1" type="ORF">EVAR_30783_1</name>
</gene>
<accession>A0A4C1V6H0</accession>
<reference evidence="1 2" key="1">
    <citation type="journal article" date="2019" name="Commun. Biol.">
        <title>The bagworm genome reveals a unique fibroin gene that provides high tensile strength.</title>
        <authorList>
            <person name="Kono N."/>
            <person name="Nakamura H."/>
            <person name="Ohtoshi R."/>
            <person name="Tomita M."/>
            <person name="Numata K."/>
            <person name="Arakawa K."/>
        </authorList>
    </citation>
    <scope>NUCLEOTIDE SEQUENCE [LARGE SCALE GENOMIC DNA]</scope>
</reference>
<proteinExistence type="predicted"/>
<sequence>MKRLSSSLAESPRKVLSGTGDHFRAFQGTAARGRAYMLFTYFRGTSEHASHQNGDGVHFVSSLVHIRNATEVTNALPISWTGTGFRMEEEWAVKRGMEWWRGSGPPKLSLTGRKETARLYHKQKYKLLLTIG</sequence>
<organism evidence="1 2">
    <name type="scientific">Eumeta variegata</name>
    <name type="common">Bagworm moth</name>
    <name type="synonym">Eumeta japonica</name>
    <dbReference type="NCBI Taxonomy" id="151549"/>
    <lineage>
        <taxon>Eukaryota</taxon>
        <taxon>Metazoa</taxon>
        <taxon>Ecdysozoa</taxon>
        <taxon>Arthropoda</taxon>
        <taxon>Hexapoda</taxon>
        <taxon>Insecta</taxon>
        <taxon>Pterygota</taxon>
        <taxon>Neoptera</taxon>
        <taxon>Endopterygota</taxon>
        <taxon>Lepidoptera</taxon>
        <taxon>Glossata</taxon>
        <taxon>Ditrysia</taxon>
        <taxon>Tineoidea</taxon>
        <taxon>Psychidae</taxon>
        <taxon>Oiketicinae</taxon>
        <taxon>Eumeta</taxon>
    </lineage>
</organism>
<protein>
    <submittedName>
        <fullName evidence="1">Uncharacterized protein</fullName>
    </submittedName>
</protein>